<evidence type="ECO:0000256" key="1">
    <source>
        <dbReference type="ARBA" id="ARBA00001974"/>
    </source>
</evidence>
<evidence type="ECO:0000256" key="3">
    <source>
        <dbReference type="ARBA" id="ARBA00022630"/>
    </source>
</evidence>
<dbReference type="Gene3D" id="3.50.50.60">
    <property type="entry name" value="FAD/NAD(P)-binding domain"/>
    <property type="match status" value="1"/>
</dbReference>
<evidence type="ECO:0000256" key="7">
    <source>
        <dbReference type="ARBA" id="ARBA00023157"/>
    </source>
</evidence>
<dbReference type="Pfam" id="PF07992">
    <property type="entry name" value="Pyr_redox_2"/>
    <property type="match status" value="1"/>
</dbReference>
<keyword evidence="7" id="KW-1015">Disulfide bond</keyword>
<evidence type="ECO:0000256" key="4">
    <source>
        <dbReference type="ARBA" id="ARBA00022827"/>
    </source>
</evidence>
<evidence type="ECO:0000256" key="2">
    <source>
        <dbReference type="ARBA" id="ARBA00007532"/>
    </source>
</evidence>
<keyword evidence="8" id="KW-0676">Redox-active center</keyword>
<name>A0ABR6HQF3_9RHOB</name>
<organism evidence="10 11">
    <name type="scientific">Limimaricola variabilis</name>
    <dbReference type="NCBI Taxonomy" id="1492771"/>
    <lineage>
        <taxon>Bacteria</taxon>
        <taxon>Pseudomonadati</taxon>
        <taxon>Pseudomonadota</taxon>
        <taxon>Alphaproteobacteria</taxon>
        <taxon>Rhodobacterales</taxon>
        <taxon>Paracoccaceae</taxon>
        <taxon>Limimaricola</taxon>
    </lineage>
</organism>
<dbReference type="SUPFAM" id="SSF51905">
    <property type="entry name" value="FAD/NAD(P)-binding domain"/>
    <property type="match status" value="1"/>
</dbReference>
<dbReference type="PRINTS" id="PR00411">
    <property type="entry name" value="PNDRDTASEI"/>
</dbReference>
<dbReference type="SUPFAM" id="SSF55424">
    <property type="entry name" value="FAD/NAD-linked reductases, dimerisation (C-terminal) domain"/>
    <property type="match status" value="1"/>
</dbReference>
<feature type="domain" description="FAD/NAD(P)-binding" evidence="9">
    <location>
        <begin position="6"/>
        <end position="317"/>
    </location>
</feature>
<dbReference type="InterPro" id="IPR016156">
    <property type="entry name" value="FAD/NAD-linked_Rdtase_dimer_sf"/>
</dbReference>
<sequence length="435" mass="45601">MVDTEYDAIVIGGGSAGLSFARHAADLGAKVALIERAELGGTCVNRGCVPKKMLWTMADALHRSAGLTRAGLLGPVPQVDLARFCAARGDKLESIRQSYRDKLREAGVTLIEDTAELTAPGEVTISGQRLHAPRVVLATGGRPVKPDMQGAELACDSDAVLNWTALPRDMAIIGGGYIGCEMAAIHAALGVRVTLVTDTDRVLTEFSEPAAKVGQANMVAQGIRIITGCTPEAVRKGEDGLELVLDAETTLKVEKVVAATGRAPNLEALGDLKERVALTDKGVVKVDESFETSLPGLHAVGDCADRLPLTPVASSDGETLARQLFGAHRPPVELRHVATTAFILPPVAEVGQPAKEAIFEGNALAPLSAALRADAPQDYYGLGGSEQAVTSVSLVAEGAHEAIAWAAQMLLHRPDRDSMRRALGVHPSTSEEAMG</sequence>
<keyword evidence="6 10" id="KW-0560">Oxidoreductase</keyword>
<evidence type="ECO:0000256" key="8">
    <source>
        <dbReference type="ARBA" id="ARBA00023284"/>
    </source>
</evidence>
<dbReference type="InterPro" id="IPR023753">
    <property type="entry name" value="FAD/NAD-binding_dom"/>
</dbReference>
<evidence type="ECO:0000256" key="6">
    <source>
        <dbReference type="ARBA" id="ARBA00023002"/>
    </source>
</evidence>
<keyword evidence="4" id="KW-0274">FAD</keyword>
<proteinExistence type="inferred from homology"/>
<comment type="similarity">
    <text evidence="2">Belongs to the class-I pyridine nucleotide-disulfide oxidoreductase family.</text>
</comment>
<dbReference type="PIRSF" id="PIRSF000350">
    <property type="entry name" value="Mercury_reductase_MerA"/>
    <property type="match status" value="1"/>
</dbReference>
<dbReference type="PANTHER" id="PTHR43014:SF5">
    <property type="entry name" value="GLUTATHIONE REDUCTASE (NADPH)"/>
    <property type="match status" value="1"/>
</dbReference>
<keyword evidence="3" id="KW-0285">Flavoprotein</keyword>
<dbReference type="PANTHER" id="PTHR43014">
    <property type="entry name" value="MERCURIC REDUCTASE"/>
    <property type="match status" value="1"/>
</dbReference>
<accession>A0ABR6HQF3</accession>
<dbReference type="Proteomes" id="UP000576152">
    <property type="component" value="Unassembled WGS sequence"/>
</dbReference>
<dbReference type="EMBL" id="JACIBX010000008">
    <property type="protein sequence ID" value="MBB3712655.1"/>
    <property type="molecule type" value="Genomic_DNA"/>
</dbReference>
<dbReference type="InterPro" id="IPR036188">
    <property type="entry name" value="FAD/NAD-bd_sf"/>
</dbReference>
<gene>
    <name evidence="10" type="ORF">FHS00_002250</name>
</gene>
<dbReference type="EC" id="1.8.1.7" evidence="10"/>
<dbReference type="PRINTS" id="PR00368">
    <property type="entry name" value="FADPNR"/>
</dbReference>
<dbReference type="GO" id="GO:0004362">
    <property type="term" value="F:glutathione-disulfide reductase (NADPH) activity"/>
    <property type="evidence" value="ECO:0007669"/>
    <property type="project" value="UniProtKB-EC"/>
</dbReference>
<evidence type="ECO:0000259" key="9">
    <source>
        <dbReference type="Pfam" id="PF07992"/>
    </source>
</evidence>
<reference evidence="10 11" key="1">
    <citation type="submission" date="2020-08" db="EMBL/GenBank/DDBJ databases">
        <title>Genomic Encyclopedia of Type Strains, Phase III (KMG-III): the genomes of soil and plant-associated and newly described type strains.</title>
        <authorList>
            <person name="Whitman W."/>
        </authorList>
    </citation>
    <scope>NUCLEOTIDE SEQUENCE [LARGE SCALE GENOMIC DNA]</scope>
    <source>
        <strain evidence="10 11">CECT 8572</strain>
    </source>
</reference>
<evidence type="ECO:0000313" key="11">
    <source>
        <dbReference type="Proteomes" id="UP000576152"/>
    </source>
</evidence>
<dbReference type="RefSeq" id="WP_183473283.1">
    <property type="nucleotide sequence ID" value="NZ_JACIBX010000008.1"/>
</dbReference>
<dbReference type="InterPro" id="IPR012999">
    <property type="entry name" value="Pyr_OxRdtase_I_AS"/>
</dbReference>
<comment type="caution">
    <text evidence="10">The sequence shown here is derived from an EMBL/GenBank/DDBJ whole genome shotgun (WGS) entry which is preliminary data.</text>
</comment>
<evidence type="ECO:0000313" key="10">
    <source>
        <dbReference type="EMBL" id="MBB3712655.1"/>
    </source>
</evidence>
<keyword evidence="5" id="KW-0521">NADP</keyword>
<keyword evidence="11" id="KW-1185">Reference proteome</keyword>
<dbReference type="PROSITE" id="PS00076">
    <property type="entry name" value="PYRIDINE_REDOX_1"/>
    <property type="match status" value="1"/>
</dbReference>
<dbReference type="InterPro" id="IPR001100">
    <property type="entry name" value="Pyr_nuc-diS_OxRdtase"/>
</dbReference>
<protein>
    <submittedName>
        <fullName evidence="10">Glutathione reductase (NADPH)</fullName>
        <ecNumber evidence="10">1.8.1.7</ecNumber>
    </submittedName>
</protein>
<comment type="cofactor">
    <cofactor evidence="1">
        <name>FAD</name>
        <dbReference type="ChEBI" id="CHEBI:57692"/>
    </cofactor>
</comment>
<evidence type="ECO:0000256" key="5">
    <source>
        <dbReference type="ARBA" id="ARBA00022857"/>
    </source>
</evidence>